<dbReference type="InterPro" id="IPR006464">
    <property type="entry name" value="AcTrfase_RimI/Ard1"/>
</dbReference>
<protein>
    <submittedName>
        <fullName evidence="6">Ribosomal-protein-alanine N-acetyltransferase</fullName>
    </submittedName>
</protein>
<dbReference type="SUPFAM" id="SSF55729">
    <property type="entry name" value="Acyl-CoA N-acyltransferases (Nat)"/>
    <property type="match status" value="1"/>
</dbReference>
<organism evidence="6 7">
    <name type="scientific">Arthrobacter psychrolactophilus</name>
    <dbReference type="NCBI Taxonomy" id="92442"/>
    <lineage>
        <taxon>Bacteria</taxon>
        <taxon>Bacillati</taxon>
        <taxon>Actinomycetota</taxon>
        <taxon>Actinomycetes</taxon>
        <taxon>Micrococcales</taxon>
        <taxon>Micrococcaceae</taxon>
        <taxon>Arthrobacter</taxon>
    </lineage>
</organism>
<gene>
    <name evidence="6" type="primary">rimI</name>
    <name evidence="6" type="ORF">CVS30_13450</name>
</gene>
<evidence type="ECO:0000256" key="4">
    <source>
        <dbReference type="ARBA" id="ARBA00023315"/>
    </source>
</evidence>
<evidence type="ECO:0000256" key="1">
    <source>
        <dbReference type="ARBA" id="ARBA00005395"/>
    </source>
</evidence>
<dbReference type="PROSITE" id="PS51186">
    <property type="entry name" value="GNAT"/>
    <property type="match status" value="1"/>
</dbReference>
<dbReference type="PANTHER" id="PTHR43420:SF12">
    <property type="entry name" value="N-ACETYLTRANSFERASE DOMAIN-CONTAINING PROTEIN"/>
    <property type="match status" value="1"/>
</dbReference>
<dbReference type="InterPro" id="IPR000182">
    <property type="entry name" value="GNAT_dom"/>
</dbReference>
<comment type="similarity">
    <text evidence="1">Belongs to the acetyltransferase family. RimI subfamily.</text>
</comment>
<keyword evidence="3 6" id="KW-0808">Transferase</keyword>
<dbReference type="PANTHER" id="PTHR43420">
    <property type="entry name" value="ACETYLTRANSFERASE"/>
    <property type="match status" value="1"/>
</dbReference>
<evidence type="ECO:0000256" key="3">
    <source>
        <dbReference type="ARBA" id="ARBA00022679"/>
    </source>
</evidence>
<dbReference type="GO" id="GO:0008080">
    <property type="term" value="F:N-acetyltransferase activity"/>
    <property type="evidence" value="ECO:0007669"/>
    <property type="project" value="InterPro"/>
</dbReference>
<feature type="domain" description="N-acetyltransferase" evidence="5">
    <location>
        <begin position="1"/>
        <end position="148"/>
    </location>
</feature>
<dbReference type="RefSeq" id="WP_110485890.1">
    <property type="nucleotide sequence ID" value="NZ_QJVC01000016.1"/>
</dbReference>
<dbReference type="InterPro" id="IPR016181">
    <property type="entry name" value="Acyl_CoA_acyltransferase"/>
</dbReference>
<keyword evidence="2" id="KW-0963">Cytoplasm</keyword>
<evidence type="ECO:0000256" key="2">
    <source>
        <dbReference type="ARBA" id="ARBA00022490"/>
    </source>
</evidence>
<dbReference type="Proteomes" id="UP000247980">
    <property type="component" value="Unassembled WGS sequence"/>
</dbReference>
<dbReference type="Gene3D" id="3.40.630.30">
    <property type="match status" value="1"/>
</dbReference>
<dbReference type="InterPro" id="IPR050680">
    <property type="entry name" value="YpeA/RimI_acetyltransf"/>
</dbReference>
<keyword evidence="7" id="KW-1185">Reference proteome</keyword>
<dbReference type="EMBL" id="QJVC01000016">
    <property type="protein sequence ID" value="PYI37852.1"/>
    <property type="molecule type" value="Genomic_DNA"/>
</dbReference>
<name>A0A2V5IR45_9MICC</name>
<dbReference type="CDD" id="cd04301">
    <property type="entry name" value="NAT_SF"/>
    <property type="match status" value="1"/>
</dbReference>
<comment type="caution">
    <text evidence="6">The sequence shown here is derived from an EMBL/GenBank/DDBJ whole genome shotgun (WGS) entry which is preliminary data.</text>
</comment>
<evidence type="ECO:0000259" key="5">
    <source>
        <dbReference type="PROSITE" id="PS51186"/>
    </source>
</evidence>
<evidence type="ECO:0000313" key="7">
    <source>
        <dbReference type="Proteomes" id="UP000247980"/>
    </source>
</evidence>
<keyword evidence="4" id="KW-0012">Acyltransferase</keyword>
<dbReference type="NCBIfam" id="TIGR01575">
    <property type="entry name" value="rimI"/>
    <property type="match status" value="1"/>
</dbReference>
<proteinExistence type="inferred from homology"/>
<dbReference type="OrthoDB" id="529907at2"/>
<sequence>MVEADIDFIAALDQQLFGVDAWPREMFVGELAQPETRRYVIAELPSAVEPSQKIIVGYAGLMCVAPIGDIQTIGVLPDYEGRGMARAMLTELIAEARRRGADDVMLEVSSTNPRAQALYRRYGFEHIHTRRKYYRDGSDGLIMRLPLATADLPTTSKDPS</sequence>
<evidence type="ECO:0000313" key="6">
    <source>
        <dbReference type="EMBL" id="PYI37852.1"/>
    </source>
</evidence>
<accession>A0A2V5IR45</accession>
<dbReference type="Pfam" id="PF00583">
    <property type="entry name" value="Acetyltransf_1"/>
    <property type="match status" value="1"/>
</dbReference>
<dbReference type="AlphaFoldDB" id="A0A2V5IR45"/>
<reference evidence="6 7" key="1">
    <citation type="submission" date="2018-05" db="EMBL/GenBank/DDBJ databases">
        <title>Genetic diversity of glacier-inhabiting Cryobacterium bacteria in China and description of Cryobacterium mengkeensis sp. nov. and Arthrobacter glacialis sp. nov.</title>
        <authorList>
            <person name="Liu Q."/>
            <person name="Xin Y.-H."/>
        </authorList>
    </citation>
    <scope>NUCLEOTIDE SEQUENCE [LARGE SCALE GENOMIC DNA]</scope>
    <source>
        <strain evidence="6 7">B7</strain>
    </source>
</reference>